<reference evidence="2 3" key="1">
    <citation type="submission" date="2014-04" db="EMBL/GenBank/DDBJ databases">
        <authorList>
            <consortium name="DOE Joint Genome Institute"/>
            <person name="Kuo A."/>
            <person name="Tarkka M."/>
            <person name="Buscot F."/>
            <person name="Kohler A."/>
            <person name="Nagy L.G."/>
            <person name="Floudas D."/>
            <person name="Copeland A."/>
            <person name="Barry K.W."/>
            <person name="Cichocki N."/>
            <person name="Veneault-Fourrey C."/>
            <person name="LaButti K."/>
            <person name="Lindquist E.A."/>
            <person name="Lipzen A."/>
            <person name="Lundell T."/>
            <person name="Morin E."/>
            <person name="Murat C."/>
            <person name="Sun H."/>
            <person name="Tunlid A."/>
            <person name="Henrissat B."/>
            <person name="Grigoriev I.V."/>
            <person name="Hibbett D.S."/>
            <person name="Martin F."/>
            <person name="Nordberg H.P."/>
            <person name="Cantor M.N."/>
            <person name="Hua S.X."/>
        </authorList>
    </citation>
    <scope>NUCLEOTIDE SEQUENCE [LARGE SCALE GENOMIC DNA]</scope>
    <source>
        <strain evidence="2 3">F 1598</strain>
    </source>
</reference>
<proteinExistence type="predicted"/>
<dbReference type="Proteomes" id="UP000054166">
    <property type="component" value="Unassembled WGS sequence"/>
</dbReference>
<dbReference type="InParanoid" id="A0A0C3B8J8"/>
<evidence type="ECO:0000256" key="1">
    <source>
        <dbReference type="SAM" id="MobiDB-lite"/>
    </source>
</evidence>
<protein>
    <submittedName>
        <fullName evidence="2">Uncharacterized protein</fullName>
    </submittedName>
</protein>
<evidence type="ECO:0000313" key="3">
    <source>
        <dbReference type="Proteomes" id="UP000054166"/>
    </source>
</evidence>
<sequence>MHSHAARQATAPAPSPSVLPPSSPTAVPNIVVLIDHPNTVHSSFSTSSSNSSPIHPIQTCTMLSVFSKFNSAVIAVVEHKSNSKSPYMCAGDPTPQTCVDWERACTKYANNKDISTDKIVKRTLDSIEDIHFVNWIKLDCALFEAMTLKEFMTESLSFWEFQVMVQTTNALLKGTPHYLEEQKICECIEGGMDQVLYVQATNVKCNNIEDLCEWLAEVKHLNDEKHFECLQAINAFKQSATASCAAACVGNNAQNAFNNALAVPSHKANTPSLPFANEEKMLLLKYEGCLKCCKPFVYHKGSDKAPDCSFPVGTGYKPITFAAVTAAMPASYKAKVTAIVPVIANTTASSSVHPVATVFPGIANLADYAVVNVSNVLGGAGDFDTSVSTHTVSDAVATILEPVDAAILLAVCGHKSASAPLSVPHVFWRASALAGTTSDDAPAQFDCLIDNGSSLVLI</sequence>
<organism evidence="2 3">
    <name type="scientific">Piloderma croceum (strain F 1598)</name>
    <dbReference type="NCBI Taxonomy" id="765440"/>
    <lineage>
        <taxon>Eukaryota</taxon>
        <taxon>Fungi</taxon>
        <taxon>Dikarya</taxon>
        <taxon>Basidiomycota</taxon>
        <taxon>Agaricomycotina</taxon>
        <taxon>Agaricomycetes</taxon>
        <taxon>Agaricomycetidae</taxon>
        <taxon>Atheliales</taxon>
        <taxon>Atheliaceae</taxon>
        <taxon>Piloderma</taxon>
    </lineage>
</organism>
<accession>A0A0C3B8J8</accession>
<dbReference type="AlphaFoldDB" id="A0A0C3B8J8"/>
<dbReference type="EMBL" id="KN833077">
    <property type="protein sequence ID" value="KIM73627.1"/>
    <property type="molecule type" value="Genomic_DNA"/>
</dbReference>
<name>A0A0C3B8J8_PILCF</name>
<dbReference type="STRING" id="765440.A0A0C3B8J8"/>
<keyword evidence="3" id="KW-1185">Reference proteome</keyword>
<reference evidence="3" key="2">
    <citation type="submission" date="2015-01" db="EMBL/GenBank/DDBJ databases">
        <title>Evolutionary Origins and Diversification of the Mycorrhizal Mutualists.</title>
        <authorList>
            <consortium name="DOE Joint Genome Institute"/>
            <consortium name="Mycorrhizal Genomics Consortium"/>
            <person name="Kohler A."/>
            <person name="Kuo A."/>
            <person name="Nagy L.G."/>
            <person name="Floudas D."/>
            <person name="Copeland A."/>
            <person name="Barry K.W."/>
            <person name="Cichocki N."/>
            <person name="Veneault-Fourrey C."/>
            <person name="LaButti K."/>
            <person name="Lindquist E.A."/>
            <person name="Lipzen A."/>
            <person name="Lundell T."/>
            <person name="Morin E."/>
            <person name="Murat C."/>
            <person name="Riley R."/>
            <person name="Ohm R."/>
            <person name="Sun H."/>
            <person name="Tunlid A."/>
            <person name="Henrissat B."/>
            <person name="Grigoriev I.V."/>
            <person name="Hibbett D.S."/>
            <person name="Martin F."/>
        </authorList>
    </citation>
    <scope>NUCLEOTIDE SEQUENCE [LARGE SCALE GENOMIC DNA]</scope>
    <source>
        <strain evidence="3">F 1598</strain>
    </source>
</reference>
<dbReference type="OrthoDB" id="2369050at2759"/>
<evidence type="ECO:0000313" key="2">
    <source>
        <dbReference type="EMBL" id="KIM73627.1"/>
    </source>
</evidence>
<gene>
    <name evidence="2" type="ORF">PILCRDRAFT_15062</name>
</gene>
<feature type="region of interest" description="Disordered" evidence="1">
    <location>
        <begin position="1"/>
        <end position="22"/>
    </location>
</feature>
<dbReference type="HOGENOM" id="CLU_048007_0_0_1"/>
<feature type="compositionally biased region" description="Pro residues" evidence="1">
    <location>
        <begin position="13"/>
        <end position="22"/>
    </location>
</feature>